<keyword evidence="4" id="KW-1185">Reference proteome</keyword>
<accession>A0ABT5DWU5</accession>
<comment type="similarity">
    <text evidence="1">Belongs to the YciI family.</text>
</comment>
<dbReference type="PANTHER" id="PTHR35174">
    <property type="entry name" value="BLL7171 PROTEIN-RELATED"/>
    <property type="match status" value="1"/>
</dbReference>
<proteinExistence type="inferred from homology"/>
<dbReference type="SUPFAM" id="SSF54909">
    <property type="entry name" value="Dimeric alpha+beta barrel"/>
    <property type="match status" value="1"/>
</dbReference>
<organism evidence="3 4">
    <name type="scientific">Nannocystis bainbridge</name>
    <dbReference type="NCBI Taxonomy" id="2995303"/>
    <lineage>
        <taxon>Bacteria</taxon>
        <taxon>Pseudomonadati</taxon>
        <taxon>Myxococcota</taxon>
        <taxon>Polyangia</taxon>
        <taxon>Nannocystales</taxon>
        <taxon>Nannocystaceae</taxon>
        <taxon>Nannocystis</taxon>
    </lineage>
</organism>
<comment type="caution">
    <text evidence="3">The sequence shown here is derived from an EMBL/GenBank/DDBJ whole genome shotgun (WGS) entry which is preliminary data.</text>
</comment>
<feature type="domain" description="YCII-related" evidence="2">
    <location>
        <begin position="17"/>
        <end position="111"/>
    </location>
</feature>
<evidence type="ECO:0000313" key="3">
    <source>
        <dbReference type="EMBL" id="MDC0716896.1"/>
    </source>
</evidence>
<dbReference type="Proteomes" id="UP001221686">
    <property type="component" value="Unassembled WGS sequence"/>
</dbReference>
<gene>
    <name evidence="3" type="ORF">POL25_08340</name>
</gene>
<dbReference type="Pfam" id="PF03795">
    <property type="entry name" value="YCII"/>
    <property type="match status" value="1"/>
</dbReference>
<reference evidence="3 4" key="1">
    <citation type="submission" date="2022-11" db="EMBL/GenBank/DDBJ databases">
        <title>Minimal conservation of predation-associated metabolite biosynthetic gene clusters underscores biosynthetic potential of Myxococcota including descriptions for ten novel species: Archangium lansinium sp. nov., Myxococcus landrumus sp. nov., Nannocystis bai.</title>
        <authorList>
            <person name="Ahearne A."/>
            <person name="Stevens C."/>
            <person name="Dowd S."/>
        </authorList>
    </citation>
    <scope>NUCLEOTIDE SEQUENCE [LARGE SCALE GENOMIC DNA]</scope>
    <source>
        <strain evidence="3 4">BB15-2</strain>
    </source>
</reference>
<evidence type="ECO:0000256" key="1">
    <source>
        <dbReference type="ARBA" id="ARBA00007689"/>
    </source>
</evidence>
<evidence type="ECO:0000259" key="2">
    <source>
        <dbReference type="Pfam" id="PF03795"/>
    </source>
</evidence>
<protein>
    <submittedName>
        <fullName evidence="3">YciI family protein</fullName>
    </submittedName>
</protein>
<dbReference type="EMBL" id="JAQNDL010000001">
    <property type="protein sequence ID" value="MDC0716896.1"/>
    <property type="molecule type" value="Genomic_DNA"/>
</dbReference>
<dbReference type="PANTHER" id="PTHR35174:SF4">
    <property type="entry name" value="BLL7163 PROTEIN"/>
    <property type="match status" value="1"/>
</dbReference>
<dbReference type="InterPro" id="IPR005545">
    <property type="entry name" value="YCII"/>
</dbReference>
<dbReference type="InterPro" id="IPR011008">
    <property type="entry name" value="Dimeric_a/b-barrel"/>
</dbReference>
<evidence type="ECO:0000313" key="4">
    <source>
        <dbReference type="Proteomes" id="UP001221686"/>
    </source>
</evidence>
<sequence>MMLMIPRGYEAAAPDEAPSAEAVASMMAYNESLQRAGVLLALDGLHPPSTGARVSFSGGKPKVTDGPFAEAKEVLGGYWMIDVASREEAIAWASRCPAGDNEVIEVRRVQELADFPPDVQEVAAKYPEMQGLARSG</sequence>
<dbReference type="Gene3D" id="3.30.70.1060">
    <property type="entry name" value="Dimeric alpha+beta barrel"/>
    <property type="match status" value="1"/>
</dbReference>
<name>A0ABT5DWU5_9BACT</name>